<sequence>MAAMALSKTNTAVVLLVGFVNYLEWAVVMTSIYPYIVSANTSSSAVYLSLAQSLFPLGQGISQPIASVMVKKLRQIKVVLISSIVIAIAGNVTYMAASQVDSVALIILGRALAGLGAGSGGVAYGFIGANTSREKRTKFMSYFRVTCMTGVMTSTIASATFLPNFGKNILGKATGLDAFSAPAALTILFLCVCLVLVTFVLDETDCVPVGGSNDGESVRRSLMSRGVLLGLMLYFLNGFVTTWVGFVLPLVAYNYFDFKLRQYGWLMVGVSGTATISAFTMVLVSKARCMAGNKHSDWRVLEPLFLTGVMMVFLTYSVTGVVLPSLTTKYVAKSMMPLIMPYCVAAMSAGKVVAPLLSKAELMIQGWELLFMGSAGMTLVGLVLFLCLYRAPEPEQIALLPHKRHTESVEEPPLLTEEKNGRSIGIFGEKQ</sequence>
<feature type="transmembrane region" description="Helical" evidence="6">
    <location>
        <begin position="181"/>
        <end position="201"/>
    </location>
</feature>
<evidence type="ECO:0000313" key="7">
    <source>
        <dbReference type="EMBL" id="KAK2560493.1"/>
    </source>
</evidence>
<dbReference type="GO" id="GO:0012505">
    <property type="term" value="C:endomembrane system"/>
    <property type="evidence" value="ECO:0007669"/>
    <property type="project" value="UniProtKB-SubCell"/>
</dbReference>
<evidence type="ECO:0000313" key="8">
    <source>
        <dbReference type="Proteomes" id="UP001249851"/>
    </source>
</evidence>
<feature type="transmembrane region" description="Helical" evidence="6">
    <location>
        <begin position="369"/>
        <end position="391"/>
    </location>
</feature>
<keyword evidence="3 6" id="KW-0812">Transmembrane</keyword>
<evidence type="ECO:0000256" key="4">
    <source>
        <dbReference type="ARBA" id="ARBA00022989"/>
    </source>
</evidence>
<keyword evidence="4 6" id="KW-1133">Transmembrane helix</keyword>
<comment type="subcellular location">
    <subcellularLocation>
        <location evidence="1">Endomembrane system</location>
        <topology evidence="1">Multi-pass membrane protein</topology>
    </subcellularLocation>
</comment>
<feature type="transmembrane region" description="Helical" evidence="6">
    <location>
        <begin position="304"/>
        <end position="326"/>
    </location>
</feature>
<dbReference type="PANTHER" id="PTHR23510:SF3">
    <property type="entry name" value="MAJOR FACILITATOR SUPERFAMILY DOMAIN-CONTAINING PROTEIN 8"/>
    <property type="match status" value="1"/>
</dbReference>
<accession>A0AAD9V425</accession>
<proteinExistence type="predicted"/>
<dbReference type="AlphaFoldDB" id="A0AAD9V425"/>
<comment type="caution">
    <text evidence="7">The sequence shown here is derived from an EMBL/GenBank/DDBJ whole genome shotgun (WGS) entry which is preliminary data.</text>
</comment>
<feature type="transmembrane region" description="Helical" evidence="6">
    <location>
        <begin position="103"/>
        <end position="127"/>
    </location>
</feature>
<protein>
    <submittedName>
        <fullName evidence="7">Major facilitator superfamily domain-containing protein 8</fullName>
    </submittedName>
</protein>
<reference evidence="7" key="1">
    <citation type="journal article" date="2023" name="G3 (Bethesda)">
        <title>Whole genome assembly and annotation of the endangered Caribbean coral Acropora cervicornis.</title>
        <authorList>
            <person name="Selwyn J.D."/>
            <person name="Vollmer S.V."/>
        </authorList>
    </citation>
    <scope>NUCLEOTIDE SEQUENCE</scope>
    <source>
        <strain evidence="7">K2</strain>
    </source>
</reference>
<dbReference type="InterPro" id="IPR051068">
    <property type="entry name" value="MFS_Domain-Containing_Protein"/>
</dbReference>
<keyword evidence="8" id="KW-1185">Reference proteome</keyword>
<feature type="transmembrane region" description="Helical" evidence="6">
    <location>
        <begin position="78"/>
        <end position="97"/>
    </location>
</feature>
<name>A0AAD9V425_ACRCE</name>
<evidence type="ECO:0000256" key="6">
    <source>
        <dbReference type="SAM" id="Phobius"/>
    </source>
</evidence>
<reference evidence="7" key="2">
    <citation type="journal article" date="2023" name="Science">
        <title>Genomic signatures of disease resistance in endangered staghorn corals.</title>
        <authorList>
            <person name="Vollmer S.V."/>
            <person name="Selwyn J.D."/>
            <person name="Despard B.A."/>
            <person name="Roesel C.L."/>
        </authorList>
    </citation>
    <scope>NUCLEOTIDE SEQUENCE</scope>
    <source>
        <strain evidence="7">K2</strain>
    </source>
</reference>
<gene>
    <name evidence="7" type="ORF">P5673_016849</name>
</gene>
<organism evidence="7 8">
    <name type="scientific">Acropora cervicornis</name>
    <name type="common">Staghorn coral</name>
    <dbReference type="NCBI Taxonomy" id="6130"/>
    <lineage>
        <taxon>Eukaryota</taxon>
        <taxon>Metazoa</taxon>
        <taxon>Cnidaria</taxon>
        <taxon>Anthozoa</taxon>
        <taxon>Hexacorallia</taxon>
        <taxon>Scleractinia</taxon>
        <taxon>Astrocoeniina</taxon>
        <taxon>Acroporidae</taxon>
        <taxon>Acropora</taxon>
    </lineage>
</organism>
<evidence type="ECO:0000256" key="3">
    <source>
        <dbReference type="ARBA" id="ARBA00022692"/>
    </source>
</evidence>
<feature type="transmembrane region" description="Helical" evidence="6">
    <location>
        <begin position="227"/>
        <end position="251"/>
    </location>
</feature>
<feature type="transmembrane region" description="Helical" evidence="6">
    <location>
        <begin position="263"/>
        <end position="284"/>
    </location>
</feature>
<feature type="transmembrane region" description="Helical" evidence="6">
    <location>
        <begin position="139"/>
        <end position="161"/>
    </location>
</feature>
<dbReference type="Gene3D" id="1.20.1250.20">
    <property type="entry name" value="MFS general substrate transporter like domains"/>
    <property type="match status" value="1"/>
</dbReference>
<evidence type="ECO:0000256" key="2">
    <source>
        <dbReference type="ARBA" id="ARBA00022448"/>
    </source>
</evidence>
<keyword evidence="5 6" id="KW-0472">Membrane</keyword>
<feature type="transmembrane region" description="Helical" evidence="6">
    <location>
        <begin position="12"/>
        <end position="33"/>
    </location>
</feature>
<evidence type="ECO:0000256" key="1">
    <source>
        <dbReference type="ARBA" id="ARBA00004127"/>
    </source>
</evidence>
<dbReference type="GO" id="GO:0005765">
    <property type="term" value="C:lysosomal membrane"/>
    <property type="evidence" value="ECO:0007669"/>
    <property type="project" value="TreeGrafter"/>
</dbReference>
<dbReference type="Proteomes" id="UP001249851">
    <property type="component" value="Unassembled WGS sequence"/>
</dbReference>
<feature type="transmembrane region" description="Helical" evidence="6">
    <location>
        <begin position="338"/>
        <end position="357"/>
    </location>
</feature>
<dbReference type="EMBL" id="JARQWQ010000036">
    <property type="protein sequence ID" value="KAK2560493.1"/>
    <property type="molecule type" value="Genomic_DNA"/>
</dbReference>
<keyword evidence="2" id="KW-0813">Transport</keyword>
<evidence type="ECO:0000256" key="5">
    <source>
        <dbReference type="ARBA" id="ARBA00023136"/>
    </source>
</evidence>
<dbReference type="GO" id="GO:0022857">
    <property type="term" value="F:transmembrane transporter activity"/>
    <property type="evidence" value="ECO:0007669"/>
    <property type="project" value="InterPro"/>
</dbReference>
<dbReference type="PANTHER" id="PTHR23510">
    <property type="entry name" value="INNER MEMBRANE TRANSPORT PROTEIN YAJR"/>
    <property type="match status" value="1"/>
</dbReference>
<dbReference type="InterPro" id="IPR036259">
    <property type="entry name" value="MFS_trans_sf"/>
</dbReference>
<dbReference type="InterPro" id="IPR011701">
    <property type="entry name" value="MFS"/>
</dbReference>
<dbReference type="Pfam" id="PF07690">
    <property type="entry name" value="MFS_1"/>
    <property type="match status" value="1"/>
</dbReference>
<dbReference type="SUPFAM" id="SSF103473">
    <property type="entry name" value="MFS general substrate transporter"/>
    <property type="match status" value="1"/>
</dbReference>